<dbReference type="GO" id="GO:0005789">
    <property type="term" value="C:endoplasmic reticulum membrane"/>
    <property type="evidence" value="ECO:0007669"/>
    <property type="project" value="TreeGrafter"/>
</dbReference>
<keyword evidence="3 4" id="KW-0472">Membrane</keyword>
<feature type="transmembrane region" description="Helical" evidence="4">
    <location>
        <begin position="135"/>
        <end position="154"/>
    </location>
</feature>
<dbReference type="InterPro" id="IPR002913">
    <property type="entry name" value="START_lipid-bd_dom"/>
</dbReference>
<gene>
    <name evidence="8" type="primary">LOC115880414</name>
</gene>
<dbReference type="FunCoup" id="A0A6J2XRJ0">
    <property type="interactions" value="1040"/>
</dbReference>
<dbReference type="Proteomes" id="UP000504635">
    <property type="component" value="Unplaced"/>
</dbReference>
<dbReference type="AlphaFoldDB" id="A0A6J2XRJ0"/>
<dbReference type="RefSeq" id="XP_030753465.1">
    <property type="nucleotide sequence ID" value="XM_030897605.1"/>
</dbReference>
<keyword evidence="2 4" id="KW-0812">Transmembrane</keyword>
<reference evidence="8" key="1">
    <citation type="submission" date="2025-08" db="UniProtKB">
        <authorList>
            <consortium name="RefSeq"/>
        </authorList>
    </citation>
    <scope>IDENTIFICATION</scope>
    <source>
        <tissue evidence="8">Gonads</tissue>
    </source>
</reference>
<dbReference type="GO" id="GO:0031902">
    <property type="term" value="C:late endosome membrane"/>
    <property type="evidence" value="ECO:0007669"/>
    <property type="project" value="TreeGrafter"/>
</dbReference>
<dbReference type="GO" id="GO:0099044">
    <property type="term" value="P:vesicle tethering to endoplasmic reticulum"/>
    <property type="evidence" value="ECO:0007669"/>
    <property type="project" value="TreeGrafter"/>
</dbReference>
<evidence type="ECO:0000256" key="3">
    <source>
        <dbReference type="ARBA" id="ARBA00023136"/>
    </source>
</evidence>
<dbReference type="InterPro" id="IPR019498">
    <property type="entry name" value="MENTAL"/>
</dbReference>
<dbReference type="PROSITE" id="PS51439">
    <property type="entry name" value="MENTAL"/>
    <property type="match status" value="1"/>
</dbReference>
<evidence type="ECO:0000259" key="6">
    <source>
        <dbReference type="PROSITE" id="PS51439"/>
    </source>
</evidence>
<evidence type="ECO:0000313" key="8">
    <source>
        <dbReference type="RefSeq" id="XP_030753465.1"/>
    </source>
</evidence>
<dbReference type="Pfam" id="PF10457">
    <property type="entry name" value="MENTAL"/>
    <property type="match status" value="1"/>
</dbReference>
<evidence type="ECO:0000256" key="2">
    <source>
        <dbReference type="ARBA" id="ARBA00022692"/>
    </source>
</evidence>
<dbReference type="SMART" id="SM00234">
    <property type="entry name" value="START"/>
    <property type="match status" value="1"/>
</dbReference>
<dbReference type="GO" id="GO:0005765">
    <property type="term" value="C:lysosomal membrane"/>
    <property type="evidence" value="ECO:0007669"/>
    <property type="project" value="TreeGrafter"/>
</dbReference>
<dbReference type="PANTHER" id="PTHR46121">
    <property type="entry name" value="STEROIDOGENIC ACUTE REGULATORY PROTEIN-LIKE"/>
    <property type="match status" value="1"/>
</dbReference>
<dbReference type="GO" id="GO:0008289">
    <property type="term" value="F:lipid binding"/>
    <property type="evidence" value="ECO:0007669"/>
    <property type="project" value="InterPro"/>
</dbReference>
<dbReference type="PROSITE" id="PS50848">
    <property type="entry name" value="START"/>
    <property type="match status" value="1"/>
</dbReference>
<dbReference type="OrthoDB" id="74575at2759"/>
<keyword evidence="7" id="KW-1185">Reference proteome</keyword>
<name>A0A6J2XRJ0_SITOR</name>
<evidence type="ECO:0000256" key="1">
    <source>
        <dbReference type="ARBA" id="ARBA00004141"/>
    </source>
</evidence>
<feature type="transmembrane region" description="Helical" evidence="4">
    <location>
        <begin position="108"/>
        <end position="129"/>
    </location>
</feature>
<dbReference type="Gene3D" id="3.30.530.20">
    <property type="match status" value="1"/>
</dbReference>
<feature type="transmembrane region" description="Helical" evidence="4">
    <location>
        <begin position="65"/>
        <end position="87"/>
    </location>
</feature>
<dbReference type="InterPro" id="IPR051869">
    <property type="entry name" value="STARD3"/>
</dbReference>
<protein>
    <submittedName>
        <fullName evidence="8">Steroidogenic acute regulatory protein-like</fullName>
    </submittedName>
</protein>
<dbReference type="KEGG" id="soy:115880414"/>
<organism evidence="7 8">
    <name type="scientific">Sitophilus oryzae</name>
    <name type="common">Rice weevil</name>
    <name type="synonym">Curculio oryzae</name>
    <dbReference type="NCBI Taxonomy" id="7048"/>
    <lineage>
        <taxon>Eukaryota</taxon>
        <taxon>Metazoa</taxon>
        <taxon>Ecdysozoa</taxon>
        <taxon>Arthropoda</taxon>
        <taxon>Hexapoda</taxon>
        <taxon>Insecta</taxon>
        <taxon>Pterygota</taxon>
        <taxon>Neoptera</taxon>
        <taxon>Endopterygota</taxon>
        <taxon>Coleoptera</taxon>
        <taxon>Polyphaga</taxon>
        <taxon>Cucujiformia</taxon>
        <taxon>Curculionidae</taxon>
        <taxon>Dryophthorinae</taxon>
        <taxon>Sitophilus</taxon>
    </lineage>
</organism>
<dbReference type="InParanoid" id="A0A6J2XRJ0"/>
<dbReference type="GeneID" id="115880414"/>
<proteinExistence type="predicted"/>
<sequence length="466" mass="53912">MTPEEASYAREDLYGSSYQNPSNQPLDISHSHSINTIPSIRDFIISEDMLAGQRLNGRMSNVRRFFCLFVTFDFLFVSLMWLICVMLNGEYIMKALSEQILHYDIHTSLFDIVLLAFLRFLILIFFYAILYINHWIIIALTTALSCAFLIAKVFMFDWPKSSQPVLEVLLVLVSFVISWGQAWFLDFRVIPQENHASRYLITSTESERAPLIRRYVQGLPSVCTESVGNFYSPMGTPEGSMCRFDPQPSTFRPAPLTKEQEQNYKHLGAHALQNTWDLYLKTDWKLEKHQDHAYVYIRKDPKLGTIFKLVAEINSSAKFLLEELYFKVHELATWNSAVKESHKIQTIDEYTDISYQISADGAGGLVSSRDFVSLRHWASIEDCYVIACVKTDHPHFPTDSRYVRGENGAGGYLLQHIENEPKKCRFTWILNTNLNIKIPKTLLEKEMVKMMFSYLRDLRTHISKNG</sequence>
<dbReference type="CTD" id="112046"/>
<dbReference type="SUPFAM" id="SSF55961">
    <property type="entry name" value="Bet v1-like"/>
    <property type="match status" value="1"/>
</dbReference>
<evidence type="ECO:0000313" key="7">
    <source>
        <dbReference type="Proteomes" id="UP000504635"/>
    </source>
</evidence>
<dbReference type="Pfam" id="PF01852">
    <property type="entry name" value="START"/>
    <property type="match status" value="1"/>
</dbReference>
<accession>A0A6J2XRJ0</accession>
<evidence type="ECO:0000259" key="5">
    <source>
        <dbReference type="PROSITE" id="PS50848"/>
    </source>
</evidence>
<dbReference type="GO" id="GO:0140284">
    <property type="term" value="C:endoplasmic reticulum-endosome membrane contact site"/>
    <property type="evidence" value="ECO:0007669"/>
    <property type="project" value="TreeGrafter"/>
</dbReference>
<evidence type="ECO:0000256" key="4">
    <source>
        <dbReference type="SAM" id="Phobius"/>
    </source>
</evidence>
<feature type="domain" description="START" evidence="5">
    <location>
        <begin position="284"/>
        <end position="466"/>
    </location>
</feature>
<feature type="domain" description="MENTAL" evidence="6">
    <location>
        <begin position="59"/>
        <end position="232"/>
    </location>
</feature>
<comment type="subcellular location">
    <subcellularLocation>
        <location evidence="1">Membrane</location>
        <topology evidence="1">Multi-pass membrane protein</topology>
    </subcellularLocation>
</comment>
<feature type="transmembrane region" description="Helical" evidence="4">
    <location>
        <begin position="166"/>
        <end position="185"/>
    </location>
</feature>
<dbReference type="PANTHER" id="PTHR46121:SF4">
    <property type="entry name" value="STEROIDOGENIC ACUTE REGULATORY PROTEIN-LIKE"/>
    <property type="match status" value="1"/>
</dbReference>
<dbReference type="InterPro" id="IPR023393">
    <property type="entry name" value="START-like_dom_sf"/>
</dbReference>
<keyword evidence="4" id="KW-1133">Transmembrane helix</keyword>